<evidence type="ECO:0000313" key="14">
    <source>
        <dbReference type="EMBL" id="PIK34116.1"/>
    </source>
</evidence>
<evidence type="ECO:0000256" key="1">
    <source>
        <dbReference type="ARBA" id="ARBA00005156"/>
    </source>
</evidence>
<dbReference type="GO" id="GO:0017178">
    <property type="term" value="F:diphthine-ammonia ligase activity"/>
    <property type="evidence" value="ECO:0007669"/>
    <property type="project" value="UniProtKB-EC"/>
</dbReference>
<dbReference type="EC" id="6.3.1.14" evidence="3"/>
<dbReference type="AlphaFoldDB" id="A0A2G8JEE1"/>
<dbReference type="Gene3D" id="3.40.50.620">
    <property type="entry name" value="HUPs"/>
    <property type="match status" value="1"/>
</dbReference>
<dbReference type="OrthoDB" id="686384at2759"/>
<keyword evidence="5 14" id="KW-0436">Ligase</keyword>
<dbReference type="GO" id="GO:0017183">
    <property type="term" value="P:protein histidyl modification to diphthamide"/>
    <property type="evidence" value="ECO:0007669"/>
    <property type="project" value="UniProtKB-UniPathway"/>
</dbReference>
<keyword evidence="15" id="KW-1185">Reference proteome</keyword>
<dbReference type="CDD" id="cd06156">
    <property type="entry name" value="eu_AANH_C_2"/>
    <property type="match status" value="1"/>
</dbReference>
<dbReference type="InterPro" id="IPR035959">
    <property type="entry name" value="RutC-like_sf"/>
</dbReference>
<dbReference type="InterPro" id="IPR014729">
    <property type="entry name" value="Rossmann-like_a/b/a_fold"/>
</dbReference>
<evidence type="ECO:0000313" key="15">
    <source>
        <dbReference type="Proteomes" id="UP000230750"/>
    </source>
</evidence>
<dbReference type="STRING" id="307972.A0A2G8JEE1"/>
<proteinExistence type="inferred from homology"/>
<dbReference type="Gene3D" id="3.30.1330.40">
    <property type="entry name" value="RutC-like"/>
    <property type="match status" value="1"/>
</dbReference>
<dbReference type="CDD" id="cd01994">
    <property type="entry name" value="AANH_PF0828-like"/>
    <property type="match status" value="1"/>
</dbReference>
<comment type="catalytic activity">
    <reaction evidence="12">
        <text>diphthine-[translation elongation factor 2] + NH4(+) + ATP = diphthamide-[translation elongation factor 2] + AMP + diphosphate + H(+)</text>
        <dbReference type="Rhea" id="RHEA:19753"/>
        <dbReference type="Rhea" id="RHEA-COMP:10172"/>
        <dbReference type="Rhea" id="RHEA-COMP:10174"/>
        <dbReference type="ChEBI" id="CHEBI:15378"/>
        <dbReference type="ChEBI" id="CHEBI:16692"/>
        <dbReference type="ChEBI" id="CHEBI:28938"/>
        <dbReference type="ChEBI" id="CHEBI:30616"/>
        <dbReference type="ChEBI" id="CHEBI:33019"/>
        <dbReference type="ChEBI" id="CHEBI:82696"/>
        <dbReference type="ChEBI" id="CHEBI:456215"/>
        <dbReference type="EC" id="6.3.1.14"/>
    </reaction>
</comment>
<keyword evidence="6" id="KW-0547">Nucleotide-binding</keyword>
<dbReference type="InterPro" id="IPR002761">
    <property type="entry name" value="Diphthami_syn_dom"/>
</dbReference>
<feature type="non-terminal residue" evidence="14">
    <location>
        <position position="512"/>
    </location>
</feature>
<dbReference type="FunFam" id="3.90.1490.10:FF:000001">
    <property type="entry name" value="Diphthine--ammonia ligase"/>
    <property type="match status" value="1"/>
</dbReference>
<gene>
    <name evidence="14" type="ORF">BSL78_29060</name>
</gene>
<dbReference type="Pfam" id="PF01042">
    <property type="entry name" value="Ribonuc_L-PSP"/>
    <property type="match status" value="1"/>
</dbReference>
<comment type="caution">
    <text evidence="14">The sequence shown here is derived from an EMBL/GenBank/DDBJ whole genome shotgun (WGS) entry which is preliminary data.</text>
</comment>
<dbReference type="GO" id="GO:0005524">
    <property type="term" value="F:ATP binding"/>
    <property type="evidence" value="ECO:0007669"/>
    <property type="project" value="UniProtKB-KW"/>
</dbReference>
<evidence type="ECO:0000259" key="13">
    <source>
        <dbReference type="Pfam" id="PF01902"/>
    </source>
</evidence>
<evidence type="ECO:0000256" key="6">
    <source>
        <dbReference type="ARBA" id="ARBA00022741"/>
    </source>
</evidence>
<dbReference type="UniPathway" id="UPA00559"/>
<keyword evidence="7" id="KW-0067">ATP-binding</keyword>
<dbReference type="PANTHER" id="PTHR12196">
    <property type="entry name" value="DOMAIN OF UNKNOWN FUNCTION 71 DUF71 -CONTAINING PROTEIN"/>
    <property type="match status" value="1"/>
</dbReference>
<evidence type="ECO:0000256" key="9">
    <source>
        <dbReference type="ARBA" id="ARBA00031202"/>
    </source>
</evidence>
<dbReference type="Proteomes" id="UP000230750">
    <property type="component" value="Unassembled WGS sequence"/>
</dbReference>
<dbReference type="Gene3D" id="3.90.1490.10">
    <property type="entry name" value="putative n-type atp pyrophosphatase, domain 2"/>
    <property type="match status" value="1"/>
</dbReference>
<feature type="domain" description="Diphthamide synthase" evidence="13">
    <location>
        <begin position="9"/>
        <end position="203"/>
    </location>
</feature>
<comment type="pathway">
    <text evidence="1">Protein modification; peptidyl-diphthamide biosynthesis.</text>
</comment>
<evidence type="ECO:0000256" key="10">
    <source>
        <dbReference type="ARBA" id="ARBA00031552"/>
    </source>
</evidence>
<dbReference type="NCBIfam" id="TIGR00290">
    <property type="entry name" value="MJ0570_dom"/>
    <property type="match status" value="1"/>
</dbReference>
<dbReference type="PANTHER" id="PTHR12196:SF2">
    <property type="entry name" value="DIPHTHINE--AMMONIA LIGASE"/>
    <property type="match status" value="1"/>
</dbReference>
<dbReference type="SUPFAM" id="SSF55298">
    <property type="entry name" value="YjgF-like"/>
    <property type="match status" value="1"/>
</dbReference>
<evidence type="ECO:0000256" key="2">
    <source>
        <dbReference type="ARBA" id="ARBA00008496"/>
    </source>
</evidence>
<protein>
    <recommendedName>
        <fullName evidence="4">Diphthine--ammonia ligase</fullName>
        <ecNumber evidence="3">6.3.1.14</ecNumber>
    </recommendedName>
    <alternativeName>
        <fullName evidence="9">ATP-binding domain-containing protein 4</fullName>
    </alternativeName>
    <alternativeName>
        <fullName evidence="8">Diphthamide synthase</fullName>
    </alternativeName>
    <alternativeName>
        <fullName evidence="10">Diphthamide synthetase</fullName>
    </alternativeName>
    <alternativeName>
        <fullName evidence="11">Protein DPH6 homolog</fullName>
    </alternativeName>
</protein>
<dbReference type="Pfam" id="PF01902">
    <property type="entry name" value="Diphthami_syn_2"/>
    <property type="match status" value="1"/>
</dbReference>
<organism evidence="14 15">
    <name type="scientific">Stichopus japonicus</name>
    <name type="common">Sea cucumber</name>
    <dbReference type="NCBI Taxonomy" id="307972"/>
    <lineage>
        <taxon>Eukaryota</taxon>
        <taxon>Metazoa</taxon>
        <taxon>Echinodermata</taxon>
        <taxon>Eleutherozoa</taxon>
        <taxon>Echinozoa</taxon>
        <taxon>Holothuroidea</taxon>
        <taxon>Aspidochirotacea</taxon>
        <taxon>Aspidochirotida</taxon>
        <taxon>Stichopodidae</taxon>
        <taxon>Apostichopus</taxon>
    </lineage>
</organism>
<reference evidence="14 15" key="1">
    <citation type="journal article" date="2017" name="PLoS Biol.">
        <title>The sea cucumber genome provides insights into morphological evolution and visceral regeneration.</title>
        <authorList>
            <person name="Zhang X."/>
            <person name="Sun L."/>
            <person name="Yuan J."/>
            <person name="Sun Y."/>
            <person name="Gao Y."/>
            <person name="Zhang L."/>
            <person name="Li S."/>
            <person name="Dai H."/>
            <person name="Hamel J.F."/>
            <person name="Liu C."/>
            <person name="Yu Y."/>
            <person name="Liu S."/>
            <person name="Lin W."/>
            <person name="Guo K."/>
            <person name="Jin S."/>
            <person name="Xu P."/>
            <person name="Storey K.B."/>
            <person name="Huan P."/>
            <person name="Zhang T."/>
            <person name="Zhou Y."/>
            <person name="Zhang J."/>
            <person name="Lin C."/>
            <person name="Li X."/>
            <person name="Xing L."/>
            <person name="Huo D."/>
            <person name="Sun M."/>
            <person name="Wang L."/>
            <person name="Mercier A."/>
            <person name="Li F."/>
            <person name="Yang H."/>
            <person name="Xiang J."/>
        </authorList>
    </citation>
    <scope>NUCLEOTIDE SEQUENCE [LARGE SCALE GENOMIC DNA]</scope>
    <source>
        <strain evidence="14">Shaxun</strain>
        <tissue evidence="14">Muscle</tissue>
    </source>
</reference>
<evidence type="ECO:0000256" key="7">
    <source>
        <dbReference type="ARBA" id="ARBA00022840"/>
    </source>
</evidence>
<dbReference type="InterPro" id="IPR030662">
    <property type="entry name" value="DPH6/MJ0570"/>
</dbReference>
<dbReference type="SUPFAM" id="SSF52402">
    <property type="entry name" value="Adenine nucleotide alpha hydrolases-like"/>
    <property type="match status" value="1"/>
</dbReference>
<evidence type="ECO:0000256" key="12">
    <source>
        <dbReference type="ARBA" id="ARBA00048108"/>
    </source>
</evidence>
<sequence>MVALANLRPVETDELDSYMFQTVGHHAIDLYAEAMDLPLFRQDITGTSVVKDKDYQPTSGDEVEDLYELLKRIQKPLMWKLSLLVQYCQIIRELELNMCNCNRLGLICLSYLWRRDQKELLEEMIHAEIEAIIIKVAALGLTSKHLGQSISEIRPHMLKMNEKYQLNPCGEGGEYETFTLDCPLFKKRIVIDEFEVIEHDSDPFAPVSYISFKKMHLEDKINVEIQIKLGFDGFSWVSGILVFRRSDDSIMLEAEAAFISLRDILFSNRLSLSSVVLVYINCQDLSEFSAINAAHDEVLYPKSDSEVGRSFYLAGMLSLCPSSMTVVEGGIHSENVLCFRSIDRVLQAMHSSLRLKDIVLTICFVTESQSIPTAKEDFARATKDTENEVDLGLHPLVCYIVINQLPRNVSVEWHVIAWLSQTRKQYHEKTIKCKDVSVDVSFQRQNIRSWHRSDECRNCRKYIIVIKVVARPGRSRQNSERDLEGDFVLLEEVSAYDSIIRINWSNWKSFLQ</sequence>
<evidence type="ECO:0000256" key="4">
    <source>
        <dbReference type="ARBA" id="ARBA00018426"/>
    </source>
</evidence>
<dbReference type="EMBL" id="MRZV01002283">
    <property type="protein sequence ID" value="PIK34116.1"/>
    <property type="molecule type" value="Genomic_DNA"/>
</dbReference>
<name>A0A2G8JEE1_STIJA</name>
<dbReference type="InterPro" id="IPR006175">
    <property type="entry name" value="YjgF/YER057c/UK114"/>
</dbReference>
<evidence type="ECO:0000256" key="5">
    <source>
        <dbReference type="ARBA" id="ARBA00022598"/>
    </source>
</evidence>
<evidence type="ECO:0000256" key="8">
    <source>
        <dbReference type="ARBA" id="ARBA00029814"/>
    </source>
</evidence>
<comment type="similarity">
    <text evidence="2">Belongs to the Diphthine--ammonia ligase family.</text>
</comment>
<evidence type="ECO:0000256" key="11">
    <source>
        <dbReference type="ARBA" id="ARBA00032849"/>
    </source>
</evidence>
<evidence type="ECO:0000256" key="3">
    <source>
        <dbReference type="ARBA" id="ARBA00012089"/>
    </source>
</evidence>
<accession>A0A2G8JEE1</accession>